<dbReference type="Proteomes" id="UP000814140">
    <property type="component" value="Unassembled WGS sequence"/>
</dbReference>
<comment type="caution">
    <text evidence="1">The sequence shown here is derived from an EMBL/GenBank/DDBJ whole genome shotgun (WGS) entry which is preliminary data.</text>
</comment>
<reference evidence="1" key="1">
    <citation type="submission" date="2021-03" db="EMBL/GenBank/DDBJ databases">
        <authorList>
            <consortium name="DOE Joint Genome Institute"/>
            <person name="Ahrendt S."/>
            <person name="Looney B.P."/>
            <person name="Miyauchi S."/>
            <person name="Morin E."/>
            <person name="Drula E."/>
            <person name="Courty P.E."/>
            <person name="Chicoki N."/>
            <person name="Fauchery L."/>
            <person name="Kohler A."/>
            <person name="Kuo A."/>
            <person name="Labutti K."/>
            <person name="Pangilinan J."/>
            <person name="Lipzen A."/>
            <person name="Riley R."/>
            <person name="Andreopoulos W."/>
            <person name="He G."/>
            <person name="Johnson J."/>
            <person name="Barry K.W."/>
            <person name="Grigoriev I.V."/>
            <person name="Nagy L."/>
            <person name="Hibbett D."/>
            <person name="Henrissat B."/>
            <person name="Matheny P.B."/>
            <person name="Labbe J."/>
            <person name="Martin F."/>
        </authorList>
    </citation>
    <scope>NUCLEOTIDE SEQUENCE</scope>
    <source>
        <strain evidence="1">HHB10654</strain>
    </source>
</reference>
<evidence type="ECO:0000313" key="1">
    <source>
        <dbReference type="EMBL" id="KAI0057319.1"/>
    </source>
</evidence>
<gene>
    <name evidence="1" type="ORF">BV25DRAFT_1902777</name>
</gene>
<accession>A0ACB8SLB6</accession>
<sequence>MAAYVHILRFPDDILQEILESLEGESLLTCRVTCRRLDTLISDSVRLQYKIELLACGMVDGSQTLDAAEKLKRLRLYDAAWRSLEWTGHTTLPHLEDRWFPPSMAAAGALVFHSADTFPNDPRSLLQQVSSKLRGIPEQHLMFPVAVGHNALLDNAQDLLVFAPKLSPQSGLCRCHLRTLSTGEAHPLGTLLDPCSVMGSRNLIEICGDHILEAVCTYRDFFYYQIVWNWKTGRIELTLSDDPSHRSVLQYTRFLDSTHIFIVEAKFDSPACIQVYAFGHAPLELGGAAHDVAATPSHSFLLPELSPRAPGMVQPSLAHGCSHSSADASCFHSDFAERLLSLRLSWPGTGLEDPTFIFIDIPLKTLRSYIAAHPTRASHAIPWGEWGQRTRVARGYARLGDWEPFTYGMRRIEVQRSDNGEGLMLHVLDYHAGRVGRALARQRHGAEGAEDVEVIVSPSDASADGMVDGLRTTLPCLVKHLSVPPEVSRRMTNANTQAFNAYLCEDGLIFVEQDASGGFVTRAWEYTF</sequence>
<protein>
    <submittedName>
        <fullName evidence="1">Uncharacterized protein</fullName>
    </submittedName>
</protein>
<organism evidence="1 2">
    <name type="scientific">Artomyces pyxidatus</name>
    <dbReference type="NCBI Taxonomy" id="48021"/>
    <lineage>
        <taxon>Eukaryota</taxon>
        <taxon>Fungi</taxon>
        <taxon>Dikarya</taxon>
        <taxon>Basidiomycota</taxon>
        <taxon>Agaricomycotina</taxon>
        <taxon>Agaricomycetes</taxon>
        <taxon>Russulales</taxon>
        <taxon>Auriscalpiaceae</taxon>
        <taxon>Artomyces</taxon>
    </lineage>
</organism>
<proteinExistence type="predicted"/>
<evidence type="ECO:0000313" key="2">
    <source>
        <dbReference type="Proteomes" id="UP000814140"/>
    </source>
</evidence>
<reference evidence="1" key="2">
    <citation type="journal article" date="2022" name="New Phytol.">
        <title>Evolutionary transition to the ectomycorrhizal habit in the genomes of a hyperdiverse lineage of mushroom-forming fungi.</title>
        <authorList>
            <person name="Looney B."/>
            <person name="Miyauchi S."/>
            <person name="Morin E."/>
            <person name="Drula E."/>
            <person name="Courty P.E."/>
            <person name="Kohler A."/>
            <person name="Kuo A."/>
            <person name="LaButti K."/>
            <person name="Pangilinan J."/>
            <person name="Lipzen A."/>
            <person name="Riley R."/>
            <person name="Andreopoulos W."/>
            <person name="He G."/>
            <person name="Johnson J."/>
            <person name="Nolan M."/>
            <person name="Tritt A."/>
            <person name="Barry K.W."/>
            <person name="Grigoriev I.V."/>
            <person name="Nagy L.G."/>
            <person name="Hibbett D."/>
            <person name="Henrissat B."/>
            <person name="Matheny P.B."/>
            <person name="Labbe J."/>
            <person name="Martin F.M."/>
        </authorList>
    </citation>
    <scope>NUCLEOTIDE SEQUENCE</scope>
    <source>
        <strain evidence="1">HHB10654</strain>
    </source>
</reference>
<name>A0ACB8SLB6_9AGAM</name>
<dbReference type="EMBL" id="MU277249">
    <property type="protein sequence ID" value="KAI0057319.1"/>
    <property type="molecule type" value="Genomic_DNA"/>
</dbReference>
<keyword evidence="2" id="KW-1185">Reference proteome</keyword>